<dbReference type="AlphaFoldDB" id="A0A832WH13"/>
<name>A0A832WH13_PYRHR</name>
<evidence type="ECO:0000313" key="1">
    <source>
        <dbReference type="EMBL" id="HII60680.1"/>
    </source>
</evidence>
<evidence type="ECO:0000313" key="2">
    <source>
        <dbReference type="Proteomes" id="UP000617544"/>
    </source>
</evidence>
<dbReference type="SUPFAM" id="SSF46785">
    <property type="entry name" value="Winged helix' DNA-binding domain"/>
    <property type="match status" value="1"/>
</dbReference>
<dbReference type="Proteomes" id="UP000617544">
    <property type="component" value="Unassembled WGS sequence"/>
</dbReference>
<organism evidence="1 2">
    <name type="scientific">Pyrococcus horikoshii</name>
    <dbReference type="NCBI Taxonomy" id="53953"/>
    <lineage>
        <taxon>Archaea</taxon>
        <taxon>Methanobacteriati</taxon>
        <taxon>Methanobacteriota</taxon>
        <taxon>Thermococci</taxon>
        <taxon>Thermococcales</taxon>
        <taxon>Thermococcaceae</taxon>
        <taxon>Pyrococcus</taxon>
    </lineage>
</organism>
<protein>
    <recommendedName>
        <fullName evidence="3">ArnR1-like winged helix-turn-helix domain-containing protein</fullName>
    </recommendedName>
</protein>
<dbReference type="EMBL" id="DUJN01000002">
    <property type="protein sequence ID" value="HII60680.1"/>
    <property type="molecule type" value="Genomic_DNA"/>
</dbReference>
<sequence>MGDVLPMEVPSLKVLKKLLFRALNENQRLILRNINGNYRSLNVFLEDLSRRTSKPISTLKLNARILKELGLIDYGTRDRPKPVKLTEEGKVILMLLEGDEI</sequence>
<comment type="caution">
    <text evidence="1">The sequence shown here is derived from an EMBL/GenBank/DDBJ whole genome shotgun (WGS) entry which is preliminary data.</text>
</comment>
<evidence type="ECO:0008006" key="3">
    <source>
        <dbReference type="Google" id="ProtNLM"/>
    </source>
</evidence>
<gene>
    <name evidence="1" type="ORF">HA331_02790</name>
</gene>
<proteinExistence type="predicted"/>
<accession>A0A832WH13</accession>
<reference evidence="1" key="1">
    <citation type="journal article" date="2020" name="bioRxiv">
        <title>A rank-normalized archaeal taxonomy based on genome phylogeny resolves widespread incomplete and uneven classifications.</title>
        <authorList>
            <person name="Rinke C."/>
            <person name="Chuvochina M."/>
            <person name="Mussig A.J."/>
            <person name="Chaumeil P.-A."/>
            <person name="Waite D.W."/>
            <person name="Whitman W.B."/>
            <person name="Parks D.H."/>
            <person name="Hugenholtz P."/>
        </authorList>
    </citation>
    <scope>NUCLEOTIDE SEQUENCE</scope>
    <source>
        <strain evidence="1">UBA8834</strain>
    </source>
</reference>
<dbReference type="InterPro" id="IPR036390">
    <property type="entry name" value="WH_DNA-bd_sf"/>
</dbReference>